<comment type="caution">
    <text evidence="2">The sequence shown here is derived from an EMBL/GenBank/DDBJ whole genome shotgun (WGS) entry which is preliminary data.</text>
</comment>
<gene>
    <name evidence="2" type="ORF">E6C64_07795</name>
    <name evidence="1" type="ORF">E6C64_08650</name>
</gene>
<evidence type="ECO:0000313" key="3">
    <source>
        <dbReference type="Proteomes" id="UP000309133"/>
    </source>
</evidence>
<name>A0A4S4FR75_9MICO</name>
<proteinExistence type="predicted"/>
<dbReference type="AlphaFoldDB" id="A0A4S4FR75"/>
<evidence type="ECO:0000313" key="1">
    <source>
        <dbReference type="EMBL" id="THG30699.1"/>
    </source>
</evidence>
<reference evidence="2 3" key="1">
    <citation type="submission" date="2019-04" db="EMBL/GenBank/DDBJ databases">
        <authorList>
            <person name="Jiang L."/>
        </authorList>
    </citation>
    <scope>NUCLEOTIDE SEQUENCE [LARGE SCALE GENOMIC DNA]</scope>
    <source>
        <strain evidence="2 3">YIM 131853</strain>
    </source>
</reference>
<accession>A0A4S4FR75</accession>
<evidence type="ECO:0000313" key="2">
    <source>
        <dbReference type="EMBL" id="THG31936.1"/>
    </source>
</evidence>
<protein>
    <submittedName>
        <fullName evidence="2">Uncharacterized protein</fullName>
    </submittedName>
</protein>
<sequence length="62" mass="6819">MSVRLVDDEQEIFELLFADPAFTEAVNRNKNGVFLLGANGKKRYIKQLSVESDGASEVGDDA</sequence>
<dbReference type="EMBL" id="SSSM01000004">
    <property type="protein sequence ID" value="THG30699.1"/>
    <property type="molecule type" value="Genomic_DNA"/>
</dbReference>
<dbReference type="RefSeq" id="WP_136427056.1">
    <property type="nucleotide sequence ID" value="NZ_SSSM01000003.1"/>
</dbReference>
<keyword evidence="3" id="KW-1185">Reference proteome</keyword>
<dbReference type="Proteomes" id="UP000309133">
    <property type="component" value="Unassembled WGS sequence"/>
</dbReference>
<organism evidence="2 3">
    <name type="scientific">Naasia lichenicola</name>
    <dbReference type="NCBI Taxonomy" id="2565933"/>
    <lineage>
        <taxon>Bacteria</taxon>
        <taxon>Bacillati</taxon>
        <taxon>Actinomycetota</taxon>
        <taxon>Actinomycetes</taxon>
        <taxon>Micrococcales</taxon>
        <taxon>Microbacteriaceae</taxon>
        <taxon>Naasia</taxon>
    </lineage>
</organism>
<dbReference type="EMBL" id="SSSM01000003">
    <property type="protein sequence ID" value="THG31936.1"/>
    <property type="molecule type" value="Genomic_DNA"/>
</dbReference>